<sequence>MSRRKITESEALPPEALDVKEWAIVLIDNLNENDKEVFLKRKKAIDMYMNNQPIKLIRTETGIDFESLRRLVRRCITMNDENGVMLGYRGLIPNKRIRGYTRISQKNSNYSGMFTQLLKTHSSLKDIIEKYYFQNNKRLITDPKMKAKHIHKKFLEECRRIGISEASYPFNTETLAKRSLERYLKKLDNKSFVQAAGRYGESAARIASSTGSGSEHHISIVRPLERVQFDGHCIDGIFSITFRTPEGDEITRELERIWLLVILDVASRAVIGYHLSTSIEYSAVDVMQCIRNAVVPKEKKKLTIPGLHHKERGGFPSECIPEMKWGLWDELLYDNGKANLSKLVTDRLVNVIGSSTNAGPVALPVRRGYIERFFGVLAENGYHRMINTTGSHPRDPRRDNPKEKAIKYAISFEHLEELTDVLISDYNGTVNEGINNLTPLEVLRQRINRGLLPRVMPEEQRGETIFLSMKIQRKINGSVKDGRRPFIHFEGVDYRNDVLSRSPGLIGTKLDLLVNVDDLRVINTFLPDGSEFGALTGTGKWGITPHSLEMRRQINALRKRGLIHFTSEDDPIDCFHRYLETQSVSKRSSRNRLAEQQRRIRKHTETIGESNLGEVNVPVLKPDSSNIKDSQRVNRITKNFKTITF</sequence>
<keyword evidence="3" id="KW-1185">Reference proteome</keyword>
<name>A0ABS8YF51_9BACL</name>
<evidence type="ECO:0000313" key="3">
    <source>
        <dbReference type="Proteomes" id="UP001199916"/>
    </source>
</evidence>
<organism evidence="2 3">
    <name type="scientific">Paenibacillus profundus</name>
    <dbReference type="NCBI Taxonomy" id="1173085"/>
    <lineage>
        <taxon>Bacteria</taxon>
        <taxon>Bacillati</taxon>
        <taxon>Bacillota</taxon>
        <taxon>Bacilli</taxon>
        <taxon>Bacillales</taxon>
        <taxon>Paenibacillaceae</taxon>
        <taxon>Paenibacillus</taxon>
    </lineage>
</organism>
<protein>
    <recommendedName>
        <fullName evidence="1">Integrase catalytic domain-containing protein</fullName>
    </recommendedName>
</protein>
<evidence type="ECO:0000313" key="2">
    <source>
        <dbReference type="EMBL" id="MCE5169692.1"/>
    </source>
</evidence>
<reference evidence="2 3" key="1">
    <citation type="submission" date="2021-11" db="EMBL/GenBank/DDBJ databases">
        <title>Draft genome sequence of Paenibacillus profundus YoMME, a new Gram-positive bacteria with exoelectrogenic properties.</title>
        <authorList>
            <person name="Hubenova Y."/>
            <person name="Hubenova E."/>
            <person name="Manasiev Y."/>
            <person name="Peykov S."/>
            <person name="Mitov M."/>
        </authorList>
    </citation>
    <scope>NUCLEOTIDE SEQUENCE [LARGE SCALE GENOMIC DNA]</scope>
    <source>
        <strain evidence="2 3">YoMME</strain>
    </source>
</reference>
<dbReference type="InterPro" id="IPR001584">
    <property type="entry name" value="Integrase_cat-core"/>
</dbReference>
<dbReference type="InterPro" id="IPR036397">
    <property type="entry name" value="RNaseH_sf"/>
</dbReference>
<dbReference type="RefSeq" id="WP_233696608.1">
    <property type="nucleotide sequence ID" value="NZ_JAJNBZ010000006.1"/>
</dbReference>
<dbReference type="PROSITE" id="PS50994">
    <property type="entry name" value="INTEGRASE"/>
    <property type="match status" value="1"/>
</dbReference>
<dbReference type="SUPFAM" id="SSF53098">
    <property type="entry name" value="Ribonuclease H-like"/>
    <property type="match status" value="1"/>
</dbReference>
<feature type="domain" description="Integrase catalytic" evidence="1">
    <location>
        <begin position="219"/>
        <end position="447"/>
    </location>
</feature>
<gene>
    <name evidence="2" type="ORF">LQV63_10240</name>
</gene>
<dbReference type="EMBL" id="JAJNBZ010000006">
    <property type="protein sequence ID" value="MCE5169692.1"/>
    <property type="molecule type" value="Genomic_DNA"/>
</dbReference>
<evidence type="ECO:0000259" key="1">
    <source>
        <dbReference type="PROSITE" id="PS50994"/>
    </source>
</evidence>
<dbReference type="InterPro" id="IPR012337">
    <property type="entry name" value="RNaseH-like_sf"/>
</dbReference>
<accession>A0ABS8YF51</accession>
<comment type="caution">
    <text evidence="2">The sequence shown here is derived from an EMBL/GenBank/DDBJ whole genome shotgun (WGS) entry which is preliminary data.</text>
</comment>
<dbReference type="Proteomes" id="UP001199916">
    <property type="component" value="Unassembled WGS sequence"/>
</dbReference>
<proteinExistence type="predicted"/>
<dbReference type="Gene3D" id="3.30.420.10">
    <property type="entry name" value="Ribonuclease H-like superfamily/Ribonuclease H"/>
    <property type="match status" value="1"/>
</dbReference>